<feature type="compositionally biased region" description="Basic and acidic residues" evidence="8">
    <location>
        <begin position="33"/>
        <end position="46"/>
    </location>
</feature>
<dbReference type="GO" id="GO:0055085">
    <property type="term" value="P:transmembrane transport"/>
    <property type="evidence" value="ECO:0007669"/>
    <property type="project" value="TreeGrafter"/>
</dbReference>
<keyword evidence="7 9" id="KW-0472">Membrane</keyword>
<feature type="transmembrane region" description="Helical" evidence="9">
    <location>
        <begin position="350"/>
        <end position="383"/>
    </location>
</feature>
<dbReference type="Proteomes" id="UP000318331">
    <property type="component" value="Unassembled WGS sequence"/>
</dbReference>
<dbReference type="EMBL" id="VFPN01000001">
    <property type="protein sequence ID" value="TQM65285.1"/>
    <property type="molecule type" value="Genomic_DNA"/>
</dbReference>
<dbReference type="InterPro" id="IPR002549">
    <property type="entry name" value="AI-2E-like"/>
</dbReference>
<comment type="subcellular location">
    <subcellularLocation>
        <location evidence="1">Cell membrane</location>
        <topology evidence="1">Multi-pass membrane protein</topology>
    </subcellularLocation>
</comment>
<feature type="transmembrane region" description="Helical" evidence="9">
    <location>
        <begin position="196"/>
        <end position="222"/>
    </location>
</feature>
<evidence type="ECO:0000256" key="4">
    <source>
        <dbReference type="ARBA" id="ARBA00022475"/>
    </source>
</evidence>
<gene>
    <name evidence="10" type="ORF">FB466_0076</name>
</gene>
<reference evidence="10 11" key="1">
    <citation type="submission" date="2019-06" db="EMBL/GenBank/DDBJ databases">
        <title>Sequencing the genomes of 1000 actinobacteria strains.</title>
        <authorList>
            <person name="Klenk H.-P."/>
        </authorList>
    </citation>
    <scope>NUCLEOTIDE SEQUENCE [LARGE SCALE GENOMIC DNA]</scope>
    <source>
        <strain evidence="10 11">DSM 18031</strain>
    </source>
</reference>
<evidence type="ECO:0000313" key="10">
    <source>
        <dbReference type="EMBL" id="TQM65285.1"/>
    </source>
</evidence>
<sequence length="396" mass="41672">MIFRLVRRRTASPVPVATAETEDLGGGPVGAPPDDRGEPRGRRGPVHEMTVRSPFALGFTITLGGLLAIVVGGAIGQLSTIILYVVAALFVALGLDPIVRWLERRSMSRPTAIGVVFGGFALIVVGLLALIVPLLATQVGEFLRLAPRYLTDIQNQEWFLDLNSRVGSAVDLDRLLDLGMTFIGTPKNWTNLAGGIWQAGIGVANGVTATIVVLILSLYFLASLSRMKEGAYALAPRSARYRVIDITEQVTTSIGGYVNGMVVLALLNAGLGFIAMTVCGVPFAGVVAVVVFLLALIPLIGSVLATVLVVVIGLFNSPATALAIGIYYVIYMQLEAYLLTPRIMNRVVSVPGSLVVIGALAGGTLLGLLGALIAIPVTAALLMIVKQVVIPAQNER</sequence>
<keyword evidence="3" id="KW-0813">Transport</keyword>
<comment type="similarity">
    <text evidence="2">Belongs to the autoinducer-2 exporter (AI-2E) (TC 2.A.86) family.</text>
</comment>
<accession>A0A543I3Y1</accession>
<feature type="transmembrane region" description="Helical" evidence="9">
    <location>
        <begin position="81"/>
        <end position="99"/>
    </location>
</feature>
<proteinExistence type="inferred from homology"/>
<feature type="transmembrane region" description="Helical" evidence="9">
    <location>
        <begin position="243"/>
        <end position="267"/>
    </location>
</feature>
<keyword evidence="11" id="KW-1185">Reference proteome</keyword>
<feature type="transmembrane region" description="Helical" evidence="9">
    <location>
        <begin position="303"/>
        <end position="330"/>
    </location>
</feature>
<organism evidence="10 11">
    <name type="scientific">Klugiella xanthotipulae</name>
    <dbReference type="NCBI Taxonomy" id="244735"/>
    <lineage>
        <taxon>Bacteria</taxon>
        <taxon>Bacillati</taxon>
        <taxon>Actinomycetota</taxon>
        <taxon>Actinomycetes</taxon>
        <taxon>Micrococcales</taxon>
        <taxon>Microbacteriaceae</taxon>
        <taxon>Klugiella</taxon>
    </lineage>
</organism>
<evidence type="ECO:0000256" key="2">
    <source>
        <dbReference type="ARBA" id="ARBA00009773"/>
    </source>
</evidence>
<evidence type="ECO:0000256" key="5">
    <source>
        <dbReference type="ARBA" id="ARBA00022692"/>
    </source>
</evidence>
<dbReference type="AlphaFoldDB" id="A0A543I3Y1"/>
<evidence type="ECO:0000313" key="11">
    <source>
        <dbReference type="Proteomes" id="UP000318331"/>
    </source>
</evidence>
<dbReference type="OrthoDB" id="4016357at2"/>
<evidence type="ECO:0000256" key="8">
    <source>
        <dbReference type="SAM" id="MobiDB-lite"/>
    </source>
</evidence>
<dbReference type="PANTHER" id="PTHR21716:SF53">
    <property type="entry name" value="PERMEASE PERM-RELATED"/>
    <property type="match status" value="1"/>
</dbReference>
<dbReference type="PANTHER" id="PTHR21716">
    <property type="entry name" value="TRANSMEMBRANE PROTEIN"/>
    <property type="match status" value="1"/>
</dbReference>
<feature type="transmembrane region" description="Helical" evidence="9">
    <location>
        <begin position="273"/>
        <end position="296"/>
    </location>
</feature>
<protein>
    <submittedName>
        <fullName evidence="10">Putative PurR-regulated permease PerM</fullName>
    </submittedName>
</protein>
<feature type="transmembrane region" description="Helical" evidence="9">
    <location>
        <begin position="55"/>
        <end position="75"/>
    </location>
</feature>
<name>A0A543I3Y1_9MICO</name>
<evidence type="ECO:0000256" key="3">
    <source>
        <dbReference type="ARBA" id="ARBA00022448"/>
    </source>
</evidence>
<keyword evidence="4" id="KW-1003">Cell membrane</keyword>
<evidence type="ECO:0000256" key="7">
    <source>
        <dbReference type="ARBA" id="ARBA00023136"/>
    </source>
</evidence>
<feature type="compositionally biased region" description="Basic residues" evidence="8">
    <location>
        <begin position="1"/>
        <end position="10"/>
    </location>
</feature>
<keyword evidence="5 9" id="KW-0812">Transmembrane</keyword>
<feature type="transmembrane region" description="Helical" evidence="9">
    <location>
        <begin position="111"/>
        <end position="136"/>
    </location>
</feature>
<comment type="caution">
    <text evidence="10">The sequence shown here is derived from an EMBL/GenBank/DDBJ whole genome shotgun (WGS) entry which is preliminary data.</text>
</comment>
<dbReference type="Pfam" id="PF01594">
    <property type="entry name" value="AI-2E_transport"/>
    <property type="match status" value="1"/>
</dbReference>
<evidence type="ECO:0000256" key="6">
    <source>
        <dbReference type="ARBA" id="ARBA00022989"/>
    </source>
</evidence>
<evidence type="ECO:0000256" key="9">
    <source>
        <dbReference type="SAM" id="Phobius"/>
    </source>
</evidence>
<dbReference type="GO" id="GO:0005886">
    <property type="term" value="C:plasma membrane"/>
    <property type="evidence" value="ECO:0007669"/>
    <property type="project" value="UniProtKB-SubCell"/>
</dbReference>
<feature type="region of interest" description="Disordered" evidence="8">
    <location>
        <begin position="1"/>
        <end position="46"/>
    </location>
</feature>
<dbReference type="RefSeq" id="WP_141914967.1">
    <property type="nucleotide sequence ID" value="NZ_BAAAYS010000018.1"/>
</dbReference>
<evidence type="ECO:0000256" key="1">
    <source>
        <dbReference type="ARBA" id="ARBA00004651"/>
    </source>
</evidence>
<keyword evidence="6 9" id="KW-1133">Transmembrane helix</keyword>